<dbReference type="Pfam" id="PF14748">
    <property type="entry name" value="P5CR_dimer"/>
    <property type="match status" value="1"/>
</dbReference>
<evidence type="ECO:0000256" key="5">
    <source>
        <dbReference type="NCBIfam" id="TIGR00112"/>
    </source>
</evidence>
<evidence type="ECO:0000256" key="2">
    <source>
        <dbReference type="ARBA" id="ARBA00022857"/>
    </source>
</evidence>
<evidence type="ECO:0000313" key="10">
    <source>
        <dbReference type="Proteomes" id="UP000196531"/>
    </source>
</evidence>
<dbReference type="PANTHER" id="PTHR11645">
    <property type="entry name" value="PYRROLINE-5-CARBOXYLATE REDUCTASE"/>
    <property type="match status" value="1"/>
</dbReference>
<evidence type="ECO:0000313" key="9">
    <source>
        <dbReference type="EMBL" id="OUR97910.1"/>
    </source>
</evidence>
<evidence type="ECO:0000259" key="7">
    <source>
        <dbReference type="Pfam" id="PF03807"/>
    </source>
</evidence>
<dbReference type="EMBL" id="MAAO01000005">
    <property type="protein sequence ID" value="OUR97910.1"/>
    <property type="molecule type" value="Genomic_DNA"/>
</dbReference>
<dbReference type="InterPro" id="IPR036291">
    <property type="entry name" value="NAD(P)-bd_dom_sf"/>
</dbReference>
<name>A0A1Y5F9N6_9BACT</name>
<comment type="catalytic activity">
    <reaction evidence="4">
        <text>L-proline + NAD(+) = (S)-1-pyrroline-5-carboxylate + NADH + 2 H(+)</text>
        <dbReference type="Rhea" id="RHEA:14105"/>
        <dbReference type="ChEBI" id="CHEBI:15378"/>
        <dbReference type="ChEBI" id="CHEBI:17388"/>
        <dbReference type="ChEBI" id="CHEBI:57540"/>
        <dbReference type="ChEBI" id="CHEBI:57945"/>
        <dbReference type="ChEBI" id="CHEBI:60039"/>
        <dbReference type="EC" id="1.5.1.2"/>
    </reaction>
</comment>
<organism evidence="9 10">
    <name type="scientific">Halobacteriovorax marinus</name>
    <dbReference type="NCBI Taxonomy" id="97084"/>
    <lineage>
        <taxon>Bacteria</taxon>
        <taxon>Pseudomonadati</taxon>
        <taxon>Bdellovibrionota</taxon>
        <taxon>Bacteriovoracia</taxon>
        <taxon>Bacteriovoracales</taxon>
        <taxon>Halobacteriovoraceae</taxon>
        <taxon>Halobacteriovorax</taxon>
    </lineage>
</organism>
<dbReference type="Gene3D" id="1.10.3730.10">
    <property type="entry name" value="ProC C-terminal domain-like"/>
    <property type="match status" value="1"/>
</dbReference>
<comment type="catalytic activity">
    <reaction evidence="4 6">
        <text>L-proline + NADP(+) = (S)-1-pyrroline-5-carboxylate + NADPH + 2 H(+)</text>
        <dbReference type="Rhea" id="RHEA:14109"/>
        <dbReference type="ChEBI" id="CHEBI:15378"/>
        <dbReference type="ChEBI" id="CHEBI:17388"/>
        <dbReference type="ChEBI" id="CHEBI:57783"/>
        <dbReference type="ChEBI" id="CHEBI:58349"/>
        <dbReference type="ChEBI" id="CHEBI:60039"/>
        <dbReference type="EC" id="1.5.1.2"/>
    </reaction>
</comment>
<dbReference type="EC" id="1.5.1.2" evidence="4 5"/>
<gene>
    <name evidence="4" type="primary">proC</name>
    <name evidence="9" type="ORF">A9Q84_06865</name>
</gene>
<dbReference type="UniPathway" id="UPA00098">
    <property type="reaction ID" value="UER00361"/>
</dbReference>
<proteinExistence type="inferred from homology"/>
<comment type="pathway">
    <text evidence="4 6">Amino-acid biosynthesis; L-proline biosynthesis; L-proline from L-glutamate 5-semialdehyde: step 1/1.</text>
</comment>
<dbReference type="GO" id="GO:0005737">
    <property type="term" value="C:cytoplasm"/>
    <property type="evidence" value="ECO:0007669"/>
    <property type="project" value="UniProtKB-SubCell"/>
</dbReference>
<evidence type="ECO:0000256" key="4">
    <source>
        <dbReference type="HAMAP-Rule" id="MF_01925"/>
    </source>
</evidence>
<comment type="subcellular location">
    <subcellularLocation>
        <location evidence="4">Cytoplasm</location>
    </subcellularLocation>
</comment>
<dbReference type="GO" id="GO:0055129">
    <property type="term" value="P:L-proline biosynthetic process"/>
    <property type="evidence" value="ECO:0007669"/>
    <property type="project" value="UniProtKB-UniRule"/>
</dbReference>
<dbReference type="SUPFAM" id="SSF51735">
    <property type="entry name" value="NAD(P)-binding Rossmann-fold domains"/>
    <property type="match status" value="1"/>
</dbReference>
<dbReference type="PIRSF" id="PIRSF000193">
    <property type="entry name" value="Pyrrol-5-carb_rd"/>
    <property type="match status" value="1"/>
</dbReference>
<comment type="function">
    <text evidence="4">Catalyzes the reduction of 1-pyrroline-5-carboxylate (PCA) to L-proline.</text>
</comment>
<comment type="similarity">
    <text evidence="1 4 6">Belongs to the pyrroline-5-carboxylate reductase family.</text>
</comment>
<feature type="domain" description="Pyrroline-5-carboxylate reductase catalytic N-terminal" evidence="7">
    <location>
        <begin position="8"/>
        <end position="95"/>
    </location>
</feature>
<dbReference type="PROSITE" id="PS00521">
    <property type="entry name" value="P5CR"/>
    <property type="match status" value="1"/>
</dbReference>
<evidence type="ECO:0000256" key="3">
    <source>
        <dbReference type="ARBA" id="ARBA00023002"/>
    </source>
</evidence>
<keyword evidence="4 6" id="KW-0028">Amino-acid biosynthesis</keyword>
<evidence type="ECO:0000259" key="8">
    <source>
        <dbReference type="Pfam" id="PF14748"/>
    </source>
</evidence>
<dbReference type="NCBIfam" id="TIGR00112">
    <property type="entry name" value="proC"/>
    <property type="match status" value="1"/>
</dbReference>
<dbReference type="HAMAP" id="MF_01925">
    <property type="entry name" value="P5C_reductase"/>
    <property type="match status" value="1"/>
</dbReference>
<sequence length="266" mass="29199">MKSLLSFGCGNMARAIIEGLYNKQAELSYTLYTPSQKRAIELAGVVNGVVLETLLEVPKCDYYMLSCKPQQLKELASEIKGKLNPDAVVISILAGSTVATIQDLLGVTKVLRIMPNTPALVGAGVNAFYFSDEVSASEREHLVKLFDSFSKVFVFETEDEIDKITGFSGSGPAYIFEFSRILIQKMVDMGIGADVASEMVKWTVFGASKLQLESNEGPETLRNNVTSKKGVTYEALEVFKSENMQLMVEKAIDAAYNRSKELSKNS</sequence>
<dbReference type="InterPro" id="IPR028939">
    <property type="entry name" value="P5C_Rdtase_cat_N"/>
</dbReference>
<dbReference type="FunFam" id="1.10.3730.10:FF:000001">
    <property type="entry name" value="Pyrroline-5-carboxylate reductase"/>
    <property type="match status" value="1"/>
</dbReference>
<keyword evidence="2 4" id="KW-0521">NADP</keyword>
<dbReference type="Pfam" id="PF03807">
    <property type="entry name" value="F420_oxidored"/>
    <property type="match status" value="1"/>
</dbReference>
<evidence type="ECO:0000256" key="1">
    <source>
        <dbReference type="ARBA" id="ARBA00005525"/>
    </source>
</evidence>
<comment type="caution">
    <text evidence="9">The sequence shown here is derived from an EMBL/GenBank/DDBJ whole genome shotgun (WGS) entry which is preliminary data.</text>
</comment>
<accession>A0A1Y5F9N6</accession>
<keyword evidence="3 4" id="KW-0560">Oxidoreductase</keyword>
<feature type="domain" description="Pyrroline-5-carboxylate reductase dimerisation" evidence="8">
    <location>
        <begin position="158"/>
        <end position="262"/>
    </location>
</feature>
<dbReference type="Gene3D" id="3.40.50.720">
    <property type="entry name" value="NAD(P)-binding Rossmann-like Domain"/>
    <property type="match status" value="1"/>
</dbReference>
<dbReference type="AlphaFoldDB" id="A0A1Y5F9N6"/>
<dbReference type="InterPro" id="IPR029036">
    <property type="entry name" value="P5CR_dimer"/>
</dbReference>
<protein>
    <recommendedName>
        <fullName evidence="4 5">Pyrroline-5-carboxylate reductase</fullName>
        <shortName evidence="4">P5C reductase</shortName>
        <shortName evidence="4">P5CR</shortName>
        <ecNumber evidence="4 5">1.5.1.2</ecNumber>
    </recommendedName>
    <alternativeName>
        <fullName evidence="4">PCA reductase</fullName>
    </alternativeName>
</protein>
<dbReference type="GO" id="GO:0004735">
    <property type="term" value="F:pyrroline-5-carboxylate reductase activity"/>
    <property type="evidence" value="ECO:0007669"/>
    <property type="project" value="UniProtKB-UniRule"/>
</dbReference>
<evidence type="ECO:0000256" key="6">
    <source>
        <dbReference type="RuleBase" id="RU003903"/>
    </source>
</evidence>
<dbReference type="PANTHER" id="PTHR11645:SF0">
    <property type="entry name" value="PYRROLINE-5-CARBOXYLATE REDUCTASE 3"/>
    <property type="match status" value="1"/>
</dbReference>
<dbReference type="InterPro" id="IPR053790">
    <property type="entry name" value="P5CR-like_CS"/>
</dbReference>
<dbReference type="InterPro" id="IPR008927">
    <property type="entry name" value="6-PGluconate_DH-like_C_sf"/>
</dbReference>
<reference evidence="10" key="1">
    <citation type="journal article" date="2017" name="Proc. Natl. Acad. Sci. U.S.A.">
        <title>Simulation of Deepwater Horizon oil plume reveals substrate specialization within a complex community of hydrocarbon-degraders.</title>
        <authorList>
            <person name="Hu P."/>
            <person name="Dubinsky E.A."/>
            <person name="Probst A.J."/>
            <person name="Wang J."/>
            <person name="Sieber C.M.K."/>
            <person name="Tom L.M."/>
            <person name="Gardinali P."/>
            <person name="Banfield J.F."/>
            <person name="Atlas R.M."/>
            <person name="Andersen G.L."/>
        </authorList>
    </citation>
    <scope>NUCLEOTIDE SEQUENCE [LARGE SCALE GENOMIC DNA]</scope>
</reference>
<keyword evidence="4 6" id="KW-0641">Proline biosynthesis</keyword>
<dbReference type="Proteomes" id="UP000196531">
    <property type="component" value="Unassembled WGS sequence"/>
</dbReference>
<keyword evidence="4" id="KW-0963">Cytoplasm</keyword>
<dbReference type="SUPFAM" id="SSF48179">
    <property type="entry name" value="6-phosphogluconate dehydrogenase C-terminal domain-like"/>
    <property type="match status" value="1"/>
</dbReference>
<dbReference type="InterPro" id="IPR000304">
    <property type="entry name" value="Pyrroline-COOH_reductase"/>
</dbReference>